<dbReference type="RefSeq" id="WP_155041144.1">
    <property type="nucleotide sequence ID" value="NZ_WMIG01000013.1"/>
</dbReference>
<protein>
    <submittedName>
        <fullName evidence="1">Uncharacterized protein</fullName>
    </submittedName>
</protein>
<dbReference type="EMBL" id="WMIG01000013">
    <property type="protein sequence ID" value="MTH61203.1"/>
    <property type="molecule type" value="Genomic_DNA"/>
</dbReference>
<reference evidence="1 2" key="1">
    <citation type="submission" date="2019-11" db="EMBL/GenBank/DDBJ databases">
        <authorList>
            <person name="Dong K."/>
        </authorList>
    </citation>
    <scope>NUCLEOTIDE SEQUENCE [LARGE SCALE GENOMIC DNA]</scope>
    <source>
        <strain evidence="1 2">NBRC 112902</strain>
    </source>
</reference>
<keyword evidence="2" id="KW-1185">Reference proteome</keyword>
<name>A0A844HLP9_9RHOB</name>
<sequence>MANVKTINTSELLDNDALVVVIDDVSHPRIEPTVKDMLHTLKDLEDLGKASSMADELDVVIRIVMRSFPTMTREMVEGYPIVVLNEVFAIARDGEIAKQETDEQGKS</sequence>
<dbReference type="Proteomes" id="UP000449846">
    <property type="component" value="Unassembled WGS sequence"/>
</dbReference>
<evidence type="ECO:0000313" key="1">
    <source>
        <dbReference type="EMBL" id="MTH61203.1"/>
    </source>
</evidence>
<comment type="caution">
    <text evidence="1">The sequence shown here is derived from an EMBL/GenBank/DDBJ whole genome shotgun (WGS) entry which is preliminary data.</text>
</comment>
<dbReference type="AlphaFoldDB" id="A0A844HLP9"/>
<gene>
    <name evidence="1" type="ORF">GL300_18490</name>
</gene>
<proteinExistence type="predicted"/>
<accession>A0A844HLP9</accession>
<evidence type="ECO:0000313" key="2">
    <source>
        <dbReference type="Proteomes" id="UP000449846"/>
    </source>
</evidence>
<organism evidence="1 2">
    <name type="scientific">Paracoccus litorisediminis</name>
    <dbReference type="NCBI Taxonomy" id="2006130"/>
    <lineage>
        <taxon>Bacteria</taxon>
        <taxon>Pseudomonadati</taxon>
        <taxon>Pseudomonadota</taxon>
        <taxon>Alphaproteobacteria</taxon>
        <taxon>Rhodobacterales</taxon>
        <taxon>Paracoccaceae</taxon>
        <taxon>Paracoccus</taxon>
    </lineage>
</organism>